<dbReference type="Pfam" id="PF06101">
    <property type="entry name" value="Vps62"/>
    <property type="match status" value="1"/>
</dbReference>
<keyword evidence="3" id="KW-1185">Reference proteome</keyword>
<accession>A0A6A5U7V0</accession>
<dbReference type="Proteomes" id="UP000800035">
    <property type="component" value="Unassembled WGS sequence"/>
</dbReference>
<evidence type="ECO:0008006" key="4">
    <source>
        <dbReference type="Google" id="ProtNLM"/>
    </source>
</evidence>
<evidence type="ECO:0000313" key="3">
    <source>
        <dbReference type="Proteomes" id="UP000800035"/>
    </source>
</evidence>
<evidence type="ECO:0000256" key="1">
    <source>
        <dbReference type="SAM" id="SignalP"/>
    </source>
</evidence>
<keyword evidence="1" id="KW-0732">Signal</keyword>
<feature type="signal peptide" evidence="1">
    <location>
        <begin position="1"/>
        <end position="18"/>
    </location>
</feature>
<gene>
    <name evidence="2" type="ORF">CC80DRAFT_490726</name>
</gene>
<dbReference type="OrthoDB" id="188042at2759"/>
<dbReference type="PANTHER" id="PTHR48174:SF5">
    <property type="entry name" value="VACUOLAR PROTEIN SORTING-ASSOCIATED PROTEIN 62"/>
    <property type="match status" value="1"/>
</dbReference>
<evidence type="ECO:0000313" key="2">
    <source>
        <dbReference type="EMBL" id="KAF1958966.1"/>
    </source>
</evidence>
<dbReference type="AlphaFoldDB" id="A0A6A5U7V0"/>
<sequence length="359" mass="39655">MVGPKIAIVAAFAASVFSASTKQGKRQAPAGVPDYVLKYAPVVYLHSQDPYMPSDFQTHLLHSTPRVNFNVVPGPNPLDLNNLNALAGDVYLTSNDDVTTNPEWLKGIKPDSSGKTGGGTTSAVIVNDKGNGNLDAFYMYFHSNNWGGLVAGVRGLNFGNHVGDWEHLMIRFGNGIPQYVWYSQHANGQAFKYSVLEKHTDDLRPIAYSSNGSHALYAIGGTHDHTIPNFNLPGGFLEDYTERGVFWDPLLSAYYYKYDAGSNSFSTYDAPEQEVKTPTAYLAFEGRWGDQEYPTSDRRQVKIFGQAKFSSGPTGPRDKQLNRANVCPDNGKECILRGILVPRSEELEKKIFDEDVVVR</sequence>
<dbReference type="PANTHER" id="PTHR48174">
    <property type="entry name" value="DUF946 FAMILY PROTEIN"/>
    <property type="match status" value="1"/>
</dbReference>
<feature type="chain" id="PRO_5025685753" description="Vacuolar protein sorting-associated protein 62" evidence="1">
    <location>
        <begin position="19"/>
        <end position="359"/>
    </location>
</feature>
<dbReference type="EMBL" id="ML976986">
    <property type="protein sequence ID" value="KAF1958966.1"/>
    <property type="molecule type" value="Genomic_DNA"/>
</dbReference>
<proteinExistence type="predicted"/>
<protein>
    <recommendedName>
        <fullName evidence="4">Vacuolar protein sorting-associated protein 62</fullName>
    </recommendedName>
</protein>
<name>A0A6A5U7V0_9PLEO</name>
<reference evidence="2" key="1">
    <citation type="journal article" date="2020" name="Stud. Mycol.">
        <title>101 Dothideomycetes genomes: a test case for predicting lifestyles and emergence of pathogens.</title>
        <authorList>
            <person name="Haridas S."/>
            <person name="Albert R."/>
            <person name="Binder M."/>
            <person name="Bloem J."/>
            <person name="Labutti K."/>
            <person name="Salamov A."/>
            <person name="Andreopoulos B."/>
            <person name="Baker S."/>
            <person name="Barry K."/>
            <person name="Bills G."/>
            <person name="Bluhm B."/>
            <person name="Cannon C."/>
            <person name="Castanera R."/>
            <person name="Culley D."/>
            <person name="Daum C."/>
            <person name="Ezra D."/>
            <person name="Gonzalez J."/>
            <person name="Henrissat B."/>
            <person name="Kuo A."/>
            <person name="Liang C."/>
            <person name="Lipzen A."/>
            <person name="Lutzoni F."/>
            <person name="Magnuson J."/>
            <person name="Mondo S."/>
            <person name="Nolan M."/>
            <person name="Ohm R."/>
            <person name="Pangilinan J."/>
            <person name="Park H.-J."/>
            <person name="Ramirez L."/>
            <person name="Alfaro M."/>
            <person name="Sun H."/>
            <person name="Tritt A."/>
            <person name="Yoshinaga Y."/>
            <person name="Zwiers L.-H."/>
            <person name="Turgeon B."/>
            <person name="Goodwin S."/>
            <person name="Spatafora J."/>
            <person name="Crous P."/>
            <person name="Grigoriev I."/>
        </authorList>
    </citation>
    <scope>NUCLEOTIDE SEQUENCE</scope>
    <source>
        <strain evidence="2">CBS 675.92</strain>
    </source>
</reference>
<dbReference type="InterPro" id="IPR009291">
    <property type="entry name" value="Vps62"/>
</dbReference>
<organism evidence="2 3">
    <name type="scientific">Byssothecium circinans</name>
    <dbReference type="NCBI Taxonomy" id="147558"/>
    <lineage>
        <taxon>Eukaryota</taxon>
        <taxon>Fungi</taxon>
        <taxon>Dikarya</taxon>
        <taxon>Ascomycota</taxon>
        <taxon>Pezizomycotina</taxon>
        <taxon>Dothideomycetes</taxon>
        <taxon>Pleosporomycetidae</taxon>
        <taxon>Pleosporales</taxon>
        <taxon>Massarineae</taxon>
        <taxon>Massarinaceae</taxon>
        <taxon>Byssothecium</taxon>
    </lineage>
</organism>